<dbReference type="PANTHER" id="PTHR46123:SF4">
    <property type="entry name" value="MIX-TYPE HOMEOBOX GENE 1-RELATED"/>
    <property type="match status" value="1"/>
</dbReference>
<proteinExistence type="predicted"/>
<dbReference type="EMBL" id="CAJPWZ010002977">
    <property type="protein sequence ID" value="CAG2249668.1"/>
    <property type="molecule type" value="Genomic_DNA"/>
</dbReference>
<keyword evidence="4 5" id="KW-0539">Nucleus</keyword>
<dbReference type="Proteomes" id="UP000683360">
    <property type="component" value="Unassembled WGS sequence"/>
</dbReference>
<dbReference type="InterPro" id="IPR009057">
    <property type="entry name" value="Homeodomain-like_sf"/>
</dbReference>
<evidence type="ECO:0000256" key="4">
    <source>
        <dbReference type="ARBA" id="ARBA00023242"/>
    </source>
</evidence>
<dbReference type="Gene3D" id="1.10.10.60">
    <property type="entry name" value="Homeodomain-like"/>
    <property type="match status" value="1"/>
</dbReference>
<evidence type="ECO:0000313" key="9">
    <source>
        <dbReference type="Proteomes" id="UP000683360"/>
    </source>
</evidence>
<gene>
    <name evidence="8" type="ORF">MEDL_61418</name>
</gene>
<dbReference type="GO" id="GO:0000981">
    <property type="term" value="F:DNA-binding transcription factor activity, RNA polymerase II-specific"/>
    <property type="evidence" value="ECO:0007669"/>
    <property type="project" value="InterPro"/>
</dbReference>
<organism evidence="8 9">
    <name type="scientific">Mytilus edulis</name>
    <name type="common">Blue mussel</name>
    <dbReference type="NCBI Taxonomy" id="6550"/>
    <lineage>
        <taxon>Eukaryota</taxon>
        <taxon>Metazoa</taxon>
        <taxon>Spiralia</taxon>
        <taxon>Lophotrochozoa</taxon>
        <taxon>Mollusca</taxon>
        <taxon>Bivalvia</taxon>
        <taxon>Autobranchia</taxon>
        <taxon>Pteriomorphia</taxon>
        <taxon>Mytilida</taxon>
        <taxon>Mytiloidea</taxon>
        <taxon>Mytilidae</taxon>
        <taxon>Mytilinae</taxon>
        <taxon>Mytilus</taxon>
    </lineage>
</organism>
<dbReference type="GO" id="GO:0000977">
    <property type="term" value="F:RNA polymerase II transcription regulatory region sequence-specific DNA binding"/>
    <property type="evidence" value="ECO:0007669"/>
    <property type="project" value="TreeGrafter"/>
</dbReference>
<keyword evidence="2 5" id="KW-0238">DNA-binding</keyword>
<dbReference type="InterPro" id="IPR017970">
    <property type="entry name" value="Homeobox_CS"/>
</dbReference>
<sequence length="884" mass="99367">MQLHQPSHIPNIPVKVCDVQDSRLLLHAKRRKTNYSAEQVEFLEQVFIISNYPCKKKLEAIALRLNLPEDRVRNWFQNRRARLKRMYKKQQQQLQESMLQTLQQPSGMTPASSSPITLPQSLSTVKGNAPGSFYTTPINMQSNTDKTTFLNSESQETYSNVFYHPRLSVASHTVRPNVSATVSQSPGKRPVHQKAYVRPFNVANDNFVYPFVNSNFVRNNSPVFQTPKNAEYQTKVKSELNSGENYQSTWTPIDNYQRTITPPLTVPGQSMNTSQFGFPLTGMLRPGGSSFHPTGIQNFRSPSVDLYQSILQYYAASGNNLSFMTPYTVPNNYQWYQSAQLQLNPTNPTANWSNVVNMNNNTLNVPWSSWLMAYQQQVLLQSSVTCQSQPIRGSNNANNTFGSAAGVPVVSQRNISDPNPVGHVGGSENCKNNIMKTNFQRQESRIPVNHNWIVPTQPNLEMSQEAELLKSKFNIDKNMNKKDNQTALPNMKCHMNNTGVVKQLTFAEAIGSKPWPTTVASKLPTPAAANLSTIAAPKLPTIAASDLPTLIPTSNLPTIAASNLSTLAASNLPITAALKAMNQQLPIERQNSTSIDQNVMLGSKFDTGQMYQAHTDNSTVRPMMTHENDQSSVRCARTSEEHSRESIENDHLMQVSGNVYPWTKKDVVQVRKHSTEDSQYCFRPIESPKSLGVLPCSINNELDSNNNIVNSENSLDLSNTNKNLGITESRHSHHEDSYWPSRSQYMDLLMKHAQQVRQNEATDNEISESSVGIDYSTRKMPTLTESSSGERTIPSKKLTEEVIFREQYDQTKISELSQLYYHKNKAALYPSDLIEPDVTKSYSDLPQDYSEKNALLSLYAQMGNRATQMMDKTPDLEVKSKKIQ</sequence>
<evidence type="ECO:0000256" key="2">
    <source>
        <dbReference type="ARBA" id="ARBA00023125"/>
    </source>
</evidence>
<name>A0A8S3V7B7_MYTED</name>
<evidence type="ECO:0000256" key="5">
    <source>
        <dbReference type="PROSITE-ProRule" id="PRU00108"/>
    </source>
</evidence>
<evidence type="ECO:0000313" key="8">
    <source>
        <dbReference type="EMBL" id="CAG2249668.1"/>
    </source>
</evidence>
<feature type="domain" description="Homeobox" evidence="7">
    <location>
        <begin position="26"/>
        <end position="86"/>
    </location>
</feature>
<protein>
    <submittedName>
        <fullName evidence="8">RAX</fullName>
    </submittedName>
</protein>
<dbReference type="GO" id="GO:0005634">
    <property type="term" value="C:nucleus"/>
    <property type="evidence" value="ECO:0007669"/>
    <property type="project" value="UniProtKB-SubCell"/>
</dbReference>
<evidence type="ECO:0000256" key="3">
    <source>
        <dbReference type="ARBA" id="ARBA00023155"/>
    </source>
</evidence>
<evidence type="ECO:0000256" key="1">
    <source>
        <dbReference type="ARBA" id="ARBA00004123"/>
    </source>
</evidence>
<dbReference type="SMART" id="SM00389">
    <property type="entry name" value="HOX"/>
    <property type="match status" value="1"/>
</dbReference>
<dbReference type="InterPro" id="IPR001356">
    <property type="entry name" value="HD"/>
</dbReference>
<reference evidence="8" key="1">
    <citation type="submission" date="2021-03" db="EMBL/GenBank/DDBJ databases">
        <authorList>
            <person name="Bekaert M."/>
        </authorList>
    </citation>
    <scope>NUCLEOTIDE SEQUENCE</scope>
</reference>
<dbReference type="SUPFAM" id="SSF46689">
    <property type="entry name" value="Homeodomain-like"/>
    <property type="match status" value="1"/>
</dbReference>
<comment type="caution">
    <text evidence="8">The sequence shown here is derived from an EMBL/GenBank/DDBJ whole genome shotgun (WGS) entry which is preliminary data.</text>
</comment>
<dbReference type="PROSITE" id="PS00027">
    <property type="entry name" value="HOMEOBOX_1"/>
    <property type="match status" value="1"/>
</dbReference>
<dbReference type="CDD" id="cd00086">
    <property type="entry name" value="homeodomain"/>
    <property type="match status" value="1"/>
</dbReference>
<keyword evidence="9" id="KW-1185">Reference proteome</keyword>
<dbReference type="AlphaFoldDB" id="A0A8S3V7B7"/>
<dbReference type="PANTHER" id="PTHR46123">
    <property type="entry name" value="MIX-TYPE HOMEOBOX GENE 1-RELATED"/>
    <property type="match status" value="1"/>
</dbReference>
<accession>A0A8S3V7B7</accession>
<dbReference type="OrthoDB" id="6159439at2759"/>
<dbReference type="InterPro" id="IPR051306">
    <property type="entry name" value="Homeobox_regulator"/>
</dbReference>
<evidence type="ECO:0000259" key="7">
    <source>
        <dbReference type="PROSITE" id="PS50071"/>
    </source>
</evidence>
<dbReference type="PROSITE" id="PS50071">
    <property type="entry name" value="HOMEOBOX_2"/>
    <property type="match status" value="1"/>
</dbReference>
<dbReference type="Pfam" id="PF00046">
    <property type="entry name" value="Homeodomain"/>
    <property type="match status" value="1"/>
</dbReference>
<evidence type="ECO:0000256" key="6">
    <source>
        <dbReference type="RuleBase" id="RU000682"/>
    </source>
</evidence>
<comment type="subcellular location">
    <subcellularLocation>
        <location evidence="1 5 6">Nucleus</location>
    </subcellularLocation>
</comment>
<keyword evidence="3 5" id="KW-0371">Homeobox</keyword>
<feature type="DNA-binding region" description="Homeobox" evidence="5">
    <location>
        <begin position="28"/>
        <end position="87"/>
    </location>
</feature>